<feature type="transmembrane region" description="Helical" evidence="4">
    <location>
        <begin position="159"/>
        <end position="178"/>
    </location>
</feature>
<dbReference type="InterPro" id="IPR020846">
    <property type="entry name" value="MFS_dom"/>
</dbReference>
<evidence type="ECO:0000256" key="2">
    <source>
        <dbReference type="ARBA" id="ARBA00022989"/>
    </source>
</evidence>
<evidence type="ECO:0000256" key="4">
    <source>
        <dbReference type="SAM" id="Phobius"/>
    </source>
</evidence>
<feature type="transmembrane region" description="Helical" evidence="4">
    <location>
        <begin position="358"/>
        <end position="380"/>
    </location>
</feature>
<dbReference type="CDD" id="cd17324">
    <property type="entry name" value="MFS_NepI_like"/>
    <property type="match status" value="1"/>
</dbReference>
<feature type="transmembrane region" description="Helical" evidence="4">
    <location>
        <begin position="295"/>
        <end position="313"/>
    </location>
</feature>
<feature type="transmembrane region" description="Helical" evidence="4">
    <location>
        <begin position="42"/>
        <end position="59"/>
    </location>
</feature>
<sequence>MKQSIYWVMALAAGLVVANNYYNQPLLVDFAHTFRVAEGQAGGISIAAQAGYALGLLLFIPLGDKVELRKLFVLTLAAAVVALVAMAAAPTLPWAVATSFAAGMASVAPQLLTPYAAKIAGPQNRGKAVGIVMFGLLCGILVSRTVSGVIAAYFGWRAVYAFAAVAMVGVAIMLARVLPRIEPTFSGSYGALMRSLFALLREEPVVRQTALIAALQFAVFSAFWTTLAFHLHALDPRYGSETAGLFGLVGVAGASASYAAGKLTDTRDPRRIILAASIVLVASYMVLAWKGSSIGGLIVGVILLDLGMQSSHVSNMARSLAVKSTAMSRANTLYMTCRFTGGAIGAALGNYAWSVWHWAGVCGVGLVFASASMLPQIIPASGRRRLAKKRDKSADHEVREAR</sequence>
<evidence type="ECO:0000256" key="1">
    <source>
        <dbReference type="ARBA" id="ARBA00022692"/>
    </source>
</evidence>
<name>A0AAP5UTJ1_9BURK</name>
<keyword evidence="3 4" id="KW-0472">Membrane</keyword>
<dbReference type="Gene3D" id="1.20.1250.20">
    <property type="entry name" value="MFS general substrate transporter like domains"/>
    <property type="match status" value="1"/>
</dbReference>
<dbReference type="AlphaFoldDB" id="A0AAP5UTJ1"/>
<feature type="transmembrane region" description="Helical" evidence="4">
    <location>
        <begin position="272"/>
        <end position="289"/>
    </location>
</feature>
<feature type="transmembrane region" description="Helical" evidence="4">
    <location>
        <begin position="95"/>
        <end position="117"/>
    </location>
</feature>
<feature type="domain" description="Major facilitator superfamily (MFS) profile" evidence="5">
    <location>
        <begin position="1"/>
        <end position="387"/>
    </location>
</feature>
<proteinExistence type="predicted"/>
<dbReference type="PANTHER" id="PTHR42910">
    <property type="entry name" value="TRANSPORTER SCO4007-RELATED"/>
    <property type="match status" value="1"/>
</dbReference>
<evidence type="ECO:0000313" key="7">
    <source>
        <dbReference type="Proteomes" id="UP001246473"/>
    </source>
</evidence>
<dbReference type="InterPro" id="IPR011701">
    <property type="entry name" value="MFS"/>
</dbReference>
<evidence type="ECO:0000256" key="3">
    <source>
        <dbReference type="ARBA" id="ARBA00023136"/>
    </source>
</evidence>
<gene>
    <name evidence="6" type="ORF">ParKJ_13475</name>
</gene>
<evidence type="ECO:0000313" key="6">
    <source>
        <dbReference type="EMBL" id="MDT8838425.1"/>
    </source>
</evidence>
<dbReference type="Proteomes" id="UP001246473">
    <property type="component" value="Unassembled WGS sequence"/>
</dbReference>
<feature type="transmembrane region" description="Helical" evidence="4">
    <location>
        <begin position="243"/>
        <end position="260"/>
    </location>
</feature>
<dbReference type="EMBL" id="JANSLM010000004">
    <property type="protein sequence ID" value="MDT8838425.1"/>
    <property type="molecule type" value="Genomic_DNA"/>
</dbReference>
<keyword evidence="2 4" id="KW-1133">Transmembrane helix</keyword>
<dbReference type="Pfam" id="PF07690">
    <property type="entry name" value="MFS_1"/>
    <property type="match status" value="1"/>
</dbReference>
<evidence type="ECO:0000259" key="5">
    <source>
        <dbReference type="PROSITE" id="PS50850"/>
    </source>
</evidence>
<feature type="transmembrane region" description="Helical" evidence="4">
    <location>
        <begin position="5"/>
        <end position="22"/>
    </location>
</feature>
<feature type="transmembrane region" description="Helical" evidence="4">
    <location>
        <begin position="71"/>
        <end position="89"/>
    </location>
</feature>
<reference evidence="6" key="1">
    <citation type="submission" date="2022-08" db="EMBL/GenBank/DDBJ databases">
        <authorList>
            <person name="Kim S.-J."/>
        </authorList>
    </citation>
    <scope>NUCLEOTIDE SEQUENCE</scope>
    <source>
        <strain evidence="6">KJ</strain>
    </source>
</reference>
<dbReference type="InterPro" id="IPR036259">
    <property type="entry name" value="MFS_trans_sf"/>
</dbReference>
<comment type="caution">
    <text evidence="6">The sequence shown here is derived from an EMBL/GenBank/DDBJ whole genome shotgun (WGS) entry which is preliminary data.</text>
</comment>
<feature type="transmembrane region" description="Helical" evidence="4">
    <location>
        <begin position="333"/>
        <end position="352"/>
    </location>
</feature>
<keyword evidence="1 4" id="KW-0812">Transmembrane</keyword>
<feature type="transmembrane region" description="Helical" evidence="4">
    <location>
        <begin position="210"/>
        <end position="231"/>
    </location>
</feature>
<organism evidence="6 7">
    <name type="scientific">Paraburkholderia fungorum</name>
    <dbReference type="NCBI Taxonomy" id="134537"/>
    <lineage>
        <taxon>Bacteria</taxon>
        <taxon>Pseudomonadati</taxon>
        <taxon>Pseudomonadota</taxon>
        <taxon>Betaproteobacteria</taxon>
        <taxon>Burkholderiales</taxon>
        <taxon>Burkholderiaceae</taxon>
        <taxon>Paraburkholderia</taxon>
    </lineage>
</organism>
<dbReference type="RefSeq" id="WP_106354274.1">
    <property type="nucleotide sequence ID" value="NZ_JANSLM010000004.1"/>
</dbReference>
<dbReference type="PANTHER" id="PTHR42910:SF1">
    <property type="entry name" value="MAJOR FACILITATOR SUPERFAMILY (MFS) PROFILE DOMAIN-CONTAINING PROTEIN"/>
    <property type="match status" value="1"/>
</dbReference>
<dbReference type="PROSITE" id="PS50850">
    <property type="entry name" value="MFS"/>
    <property type="match status" value="1"/>
</dbReference>
<dbReference type="GO" id="GO:0022857">
    <property type="term" value="F:transmembrane transporter activity"/>
    <property type="evidence" value="ECO:0007669"/>
    <property type="project" value="InterPro"/>
</dbReference>
<protein>
    <submittedName>
        <fullName evidence="6">MFS transporter</fullName>
    </submittedName>
</protein>
<accession>A0AAP5UTJ1</accession>
<feature type="transmembrane region" description="Helical" evidence="4">
    <location>
        <begin position="129"/>
        <end position="153"/>
    </location>
</feature>
<dbReference type="SUPFAM" id="SSF103473">
    <property type="entry name" value="MFS general substrate transporter"/>
    <property type="match status" value="1"/>
</dbReference>